<sequence>MSQPISPSNPVSISTDPGFSSTQAPLSSQLAGSIPPLHMADSLASLSESLDYTESTTEDVYPSKIPQKAFPAQWKVPTSGELAFLASLPKPTVEFDGKISVSSQTDSMSLEDEPTDKRLSSGDATAAQSDPATEAGEILSAASRQWNAIVNDAILYRRDTWAVGERWGRHIRIIDVGDGKLGDASRKKSC</sequence>
<protein>
    <submittedName>
        <fullName evidence="2">Uncharacterized protein</fullName>
    </submittedName>
</protein>
<keyword evidence="3" id="KW-1185">Reference proteome</keyword>
<feature type="region of interest" description="Disordered" evidence="1">
    <location>
        <begin position="99"/>
        <end position="131"/>
    </location>
</feature>
<reference evidence="2" key="1">
    <citation type="submission" date="2021-03" db="EMBL/GenBank/DDBJ databases">
        <authorList>
            <person name="Tagirdzhanova G."/>
        </authorList>
    </citation>
    <scope>NUCLEOTIDE SEQUENCE</scope>
</reference>
<feature type="region of interest" description="Disordered" evidence="1">
    <location>
        <begin position="1"/>
        <end position="33"/>
    </location>
</feature>
<feature type="compositionally biased region" description="Polar residues" evidence="1">
    <location>
        <begin position="1"/>
        <end position="31"/>
    </location>
</feature>
<dbReference type="Proteomes" id="UP000664169">
    <property type="component" value="Unassembled WGS sequence"/>
</dbReference>
<name>A0A8H3FD05_9LECA</name>
<evidence type="ECO:0000256" key="1">
    <source>
        <dbReference type="SAM" id="MobiDB-lite"/>
    </source>
</evidence>
<comment type="caution">
    <text evidence="2">The sequence shown here is derived from an EMBL/GenBank/DDBJ whole genome shotgun (WGS) entry which is preliminary data.</text>
</comment>
<evidence type="ECO:0000313" key="3">
    <source>
        <dbReference type="Proteomes" id="UP000664169"/>
    </source>
</evidence>
<dbReference type="AlphaFoldDB" id="A0A8H3FD05"/>
<evidence type="ECO:0000313" key="2">
    <source>
        <dbReference type="EMBL" id="CAF9922366.1"/>
    </source>
</evidence>
<dbReference type="OrthoDB" id="10664319at2759"/>
<organism evidence="2 3">
    <name type="scientific">Gomphillus americanus</name>
    <dbReference type="NCBI Taxonomy" id="1940652"/>
    <lineage>
        <taxon>Eukaryota</taxon>
        <taxon>Fungi</taxon>
        <taxon>Dikarya</taxon>
        <taxon>Ascomycota</taxon>
        <taxon>Pezizomycotina</taxon>
        <taxon>Lecanoromycetes</taxon>
        <taxon>OSLEUM clade</taxon>
        <taxon>Ostropomycetidae</taxon>
        <taxon>Ostropales</taxon>
        <taxon>Graphidaceae</taxon>
        <taxon>Gomphilloideae</taxon>
        <taxon>Gomphillus</taxon>
    </lineage>
</organism>
<proteinExistence type="predicted"/>
<gene>
    <name evidence="2" type="ORF">GOMPHAMPRED_002533</name>
</gene>
<dbReference type="EMBL" id="CAJPDQ010000018">
    <property type="protein sequence ID" value="CAF9922366.1"/>
    <property type="molecule type" value="Genomic_DNA"/>
</dbReference>
<accession>A0A8H3FD05</accession>
<feature type="compositionally biased region" description="Polar residues" evidence="1">
    <location>
        <begin position="122"/>
        <end position="131"/>
    </location>
</feature>